<feature type="region of interest" description="Disordered" evidence="1">
    <location>
        <begin position="379"/>
        <end position="521"/>
    </location>
</feature>
<dbReference type="EMBL" id="JALHLE010000040">
    <property type="protein sequence ID" value="MCJ2180664.1"/>
    <property type="molecule type" value="Genomic_DNA"/>
</dbReference>
<comment type="caution">
    <text evidence="3">The sequence shown here is derived from an EMBL/GenBank/DDBJ whole genome shotgun (WGS) entry which is preliminary data.</text>
</comment>
<feature type="transmembrane region" description="Helical" evidence="2">
    <location>
        <begin position="20"/>
        <end position="45"/>
    </location>
</feature>
<gene>
    <name evidence="3" type="ORF">MTR64_18990</name>
</gene>
<accession>A0ABT0B6K4</accession>
<keyword evidence="2" id="KW-0812">Transmembrane</keyword>
<sequence>MSEHKRSKPGGNQPISRHPLFPVIVALWFGALCGAGSIAIPPALIERLVTALGIDHVLPMTAPPLGTTARILMALAMTGLGAVAGIVVARRLTAQEPQVRHCRRNVAPVNAAETGPDEAPASATRRRALAVHAPAAAPDKRILNVAEFALDGFDDAGNDEDGPAVETQELGQQAETFAEDEAPAAFAPSAQAPGDGLFETYARGITARAEDTRQSPFTAAAESHEPERGNRPPPNSEAGNSAAAGTASDAAVSGLDANGAAPTEGRKAAERIATARLEELSPIELLERLALAMAERRERQHRTTVAQAQPTVLLAAETGVEAEPETATAERQPSGPLPFAQPRFKAAPDEVVLEPATDATLAQEPEAVSPAIPAALRPVNFDDLPEDDEDALPAYIPPRHIGLTPTKTAEGNGMDNAASRAAQPVVDDGDEMEDEEGRAPGEGYSSLLDLSRPLVSRENPIQRFISTTGDDDEPEANPAGEEAGEPGSFAPLAPDTEASHAEAPQGERLFDGPGSTGPKATEDALRSALAALQRMSGAA</sequence>
<keyword evidence="2" id="KW-1133">Transmembrane helix</keyword>
<reference evidence="3" key="1">
    <citation type="submission" date="2022-03" db="EMBL/GenBank/DDBJ databases">
        <title>Identification of a novel bacterium isolated from mangrove sediments.</title>
        <authorList>
            <person name="Pan X."/>
        </authorList>
    </citation>
    <scope>NUCLEOTIDE SEQUENCE</scope>
    <source>
        <strain evidence="3">B2580</strain>
    </source>
</reference>
<feature type="region of interest" description="Disordered" evidence="1">
    <location>
        <begin position="319"/>
        <end position="342"/>
    </location>
</feature>
<feature type="region of interest" description="Disordered" evidence="1">
    <location>
        <begin position="209"/>
        <end position="266"/>
    </location>
</feature>
<name>A0ABT0B6K4_9SPHN</name>
<feature type="compositionally biased region" description="Low complexity" evidence="1">
    <location>
        <begin position="238"/>
        <end position="254"/>
    </location>
</feature>
<dbReference type="RefSeq" id="WP_243996115.1">
    <property type="nucleotide sequence ID" value="NZ_JALHLE010000040.1"/>
</dbReference>
<evidence type="ECO:0000313" key="3">
    <source>
        <dbReference type="EMBL" id="MCJ2180664.1"/>
    </source>
</evidence>
<evidence type="ECO:0000313" key="4">
    <source>
        <dbReference type="Proteomes" id="UP001162880"/>
    </source>
</evidence>
<proteinExistence type="predicted"/>
<protein>
    <submittedName>
        <fullName evidence="3">Uncharacterized protein</fullName>
    </submittedName>
</protein>
<feature type="compositionally biased region" description="Acidic residues" evidence="1">
    <location>
        <begin position="427"/>
        <end position="436"/>
    </location>
</feature>
<keyword evidence="2" id="KW-0472">Membrane</keyword>
<feature type="compositionally biased region" description="Low complexity" evidence="1">
    <location>
        <begin position="476"/>
        <end position="487"/>
    </location>
</feature>
<dbReference type="Proteomes" id="UP001162880">
    <property type="component" value="Unassembled WGS sequence"/>
</dbReference>
<keyword evidence="4" id="KW-1185">Reference proteome</keyword>
<evidence type="ECO:0000256" key="2">
    <source>
        <dbReference type="SAM" id="Phobius"/>
    </source>
</evidence>
<evidence type="ECO:0000256" key="1">
    <source>
        <dbReference type="SAM" id="MobiDB-lite"/>
    </source>
</evidence>
<organism evidence="3 4">
    <name type="scientific">Novosphingobium album</name>
    <name type="common">ex Hu et al. 2023</name>
    <dbReference type="NCBI Taxonomy" id="2930093"/>
    <lineage>
        <taxon>Bacteria</taxon>
        <taxon>Pseudomonadati</taxon>
        <taxon>Pseudomonadota</taxon>
        <taxon>Alphaproteobacteria</taxon>
        <taxon>Sphingomonadales</taxon>
        <taxon>Sphingomonadaceae</taxon>
        <taxon>Novosphingobium</taxon>
    </lineage>
</organism>